<dbReference type="Proteomes" id="UP000586918">
    <property type="component" value="Unassembled WGS sequence"/>
</dbReference>
<keyword evidence="4" id="KW-1185">Reference proteome</keyword>
<gene>
    <name evidence="3" type="ORF">HF519_27650</name>
</gene>
<keyword evidence="2" id="KW-1133">Transmembrane helix</keyword>
<protein>
    <submittedName>
        <fullName evidence="3">Uncharacterized protein</fullName>
    </submittedName>
</protein>
<accession>A0A848DS70</accession>
<evidence type="ECO:0000256" key="2">
    <source>
        <dbReference type="SAM" id="Phobius"/>
    </source>
</evidence>
<feature type="transmembrane region" description="Helical" evidence="2">
    <location>
        <begin position="21"/>
        <end position="38"/>
    </location>
</feature>
<organism evidence="3 4">
    <name type="scientific">Pseudonocardia bannensis</name>
    <dbReference type="NCBI Taxonomy" id="630973"/>
    <lineage>
        <taxon>Bacteria</taxon>
        <taxon>Bacillati</taxon>
        <taxon>Actinomycetota</taxon>
        <taxon>Actinomycetes</taxon>
        <taxon>Pseudonocardiales</taxon>
        <taxon>Pseudonocardiaceae</taxon>
        <taxon>Pseudonocardia</taxon>
    </lineage>
</organism>
<sequence length="142" mass="14683">MGDYDDADLGRRPGRRRWGPIVLAVAALVVGLVAGYLVRAASEPPPVTSPPAAPAPAPRTTDPSAAPTTPCIAMAQHGTDLIAELERAVRAIGELDPGALRAVLEEVRQLRAELQRDVDACRGWSEGARAPAGPPPTTAAPG</sequence>
<evidence type="ECO:0000256" key="1">
    <source>
        <dbReference type="SAM" id="MobiDB-lite"/>
    </source>
</evidence>
<evidence type="ECO:0000313" key="4">
    <source>
        <dbReference type="Proteomes" id="UP000586918"/>
    </source>
</evidence>
<dbReference type="RefSeq" id="WP_169415929.1">
    <property type="nucleotide sequence ID" value="NZ_JAAXKZ010000169.1"/>
</dbReference>
<dbReference type="AlphaFoldDB" id="A0A848DS70"/>
<proteinExistence type="predicted"/>
<reference evidence="3 4" key="1">
    <citation type="submission" date="2020-04" db="EMBL/GenBank/DDBJ databases">
        <authorList>
            <person name="Klaysubun C."/>
            <person name="Duangmal K."/>
            <person name="Lipun K."/>
        </authorList>
    </citation>
    <scope>NUCLEOTIDE SEQUENCE [LARGE SCALE GENOMIC DNA]</scope>
    <source>
        <strain evidence="3 4">DSM 45300</strain>
    </source>
</reference>
<name>A0A848DS70_9PSEU</name>
<dbReference type="EMBL" id="JAAXKZ010000169">
    <property type="protein sequence ID" value="NMH95266.1"/>
    <property type="molecule type" value="Genomic_DNA"/>
</dbReference>
<evidence type="ECO:0000313" key="3">
    <source>
        <dbReference type="EMBL" id="NMH95266.1"/>
    </source>
</evidence>
<keyword evidence="2" id="KW-0472">Membrane</keyword>
<feature type="compositionally biased region" description="Pro residues" evidence="1">
    <location>
        <begin position="43"/>
        <end position="57"/>
    </location>
</feature>
<feature type="compositionally biased region" description="Low complexity" evidence="1">
    <location>
        <begin position="58"/>
        <end position="70"/>
    </location>
</feature>
<comment type="caution">
    <text evidence="3">The sequence shown here is derived from an EMBL/GenBank/DDBJ whole genome shotgun (WGS) entry which is preliminary data.</text>
</comment>
<feature type="region of interest" description="Disordered" evidence="1">
    <location>
        <begin position="42"/>
        <end position="70"/>
    </location>
</feature>
<keyword evidence="2" id="KW-0812">Transmembrane</keyword>